<dbReference type="OrthoDB" id="9808041at2"/>
<dbReference type="InterPro" id="IPR035907">
    <property type="entry name" value="Hppk_sf"/>
</dbReference>
<dbReference type="PROSITE" id="PS00794">
    <property type="entry name" value="HPPK"/>
    <property type="match status" value="1"/>
</dbReference>
<evidence type="ECO:0000256" key="5">
    <source>
        <dbReference type="ARBA" id="ARBA00022741"/>
    </source>
</evidence>
<gene>
    <name evidence="10" type="ORF">SAMN02745221_00229</name>
</gene>
<evidence type="ECO:0000256" key="6">
    <source>
        <dbReference type="ARBA" id="ARBA00022777"/>
    </source>
</evidence>
<dbReference type="GO" id="GO:0003848">
    <property type="term" value="F:2-amino-4-hydroxy-6-hydroxymethyldihydropteridine diphosphokinase activity"/>
    <property type="evidence" value="ECO:0007669"/>
    <property type="project" value="UniProtKB-EC"/>
</dbReference>
<dbReference type="PANTHER" id="PTHR43071">
    <property type="entry name" value="2-AMINO-4-HYDROXY-6-HYDROXYMETHYLDIHYDROPTERIDINE PYROPHOSPHOKINASE"/>
    <property type="match status" value="1"/>
</dbReference>
<dbReference type="SUPFAM" id="SSF55083">
    <property type="entry name" value="6-hydroxymethyl-7,8-dihydropterin pyrophosphokinase, HPPK"/>
    <property type="match status" value="1"/>
</dbReference>
<dbReference type="GO" id="GO:0046656">
    <property type="term" value="P:folic acid biosynthetic process"/>
    <property type="evidence" value="ECO:0007669"/>
    <property type="project" value="UniProtKB-KW"/>
</dbReference>
<dbReference type="Proteomes" id="UP000242329">
    <property type="component" value="Unassembled WGS sequence"/>
</dbReference>
<keyword evidence="5" id="KW-0547">Nucleotide-binding</keyword>
<evidence type="ECO:0000256" key="8">
    <source>
        <dbReference type="ARBA" id="ARBA00022909"/>
    </source>
</evidence>
<dbReference type="EC" id="2.7.6.3" evidence="3"/>
<proteinExistence type="predicted"/>
<keyword evidence="7" id="KW-0067">ATP-binding</keyword>
<keyword evidence="11" id="KW-1185">Reference proteome</keyword>
<dbReference type="AlphaFoldDB" id="A0A1M5JV29"/>
<evidence type="ECO:0000256" key="4">
    <source>
        <dbReference type="ARBA" id="ARBA00022679"/>
    </source>
</evidence>
<name>A0A1M5JV29_9FIRM</name>
<protein>
    <recommendedName>
        <fullName evidence="3">2-amino-4-hydroxy-6-hydroxymethyldihydropteridine diphosphokinase</fullName>
        <ecNumber evidence="3">2.7.6.3</ecNumber>
    </recommendedName>
</protein>
<dbReference type="PANTHER" id="PTHR43071:SF1">
    <property type="entry name" value="2-AMINO-4-HYDROXY-6-HYDROXYMETHYLDIHYDROPTERIDINE PYROPHOSPHOKINASE"/>
    <property type="match status" value="1"/>
</dbReference>
<evidence type="ECO:0000256" key="3">
    <source>
        <dbReference type="ARBA" id="ARBA00013253"/>
    </source>
</evidence>
<keyword evidence="8" id="KW-0289">Folate biosynthesis</keyword>
<dbReference type="UniPathway" id="UPA00077">
    <property type="reaction ID" value="UER00155"/>
</dbReference>
<comment type="catalytic activity">
    <reaction evidence="1">
        <text>6-hydroxymethyl-7,8-dihydropterin + ATP = (7,8-dihydropterin-6-yl)methyl diphosphate + AMP + H(+)</text>
        <dbReference type="Rhea" id="RHEA:11412"/>
        <dbReference type="ChEBI" id="CHEBI:15378"/>
        <dbReference type="ChEBI" id="CHEBI:30616"/>
        <dbReference type="ChEBI" id="CHEBI:44841"/>
        <dbReference type="ChEBI" id="CHEBI:72950"/>
        <dbReference type="ChEBI" id="CHEBI:456215"/>
        <dbReference type="EC" id="2.7.6.3"/>
    </reaction>
</comment>
<reference evidence="11" key="1">
    <citation type="submission" date="2016-11" db="EMBL/GenBank/DDBJ databases">
        <authorList>
            <person name="Varghese N."/>
            <person name="Submissions S."/>
        </authorList>
    </citation>
    <scope>NUCLEOTIDE SEQUENCE [LARGE SCALE GENOMIC DNA]</scope>
    <source>
        <strain evidence="11">DSM 11003</strain>
    </source>
</reference>
<dbReference type="NCBIfam" id="TIGR01498">
    <property type="entry name" value="folK"/>
    <property type="match status" value="1"/>
</dbReference>
<evidence type="ECO:0000313" key="10">
    <source>
        <dbReference type="EMBL" id="SHG44119.1"/>
    </source>
</evidence>
<accession>A0A1M5JV29</accession>
<keyword evidence="4" id="KW-0808">Transferase</keyword>
<dbReference type="EMBL" id="FQWY01000003">
    <property type="protein sequence ID" value="SHG44119.1"/>
    <property type="molecule type" value="Genomic_DNA"/>
</dbReference>
<keyword evidence="6 10" id="KW-0418">Kinase</keyword>
<dbReference type="CDD" id="cd00483">
    <property type="entry name" value="HPPK"/>
    <property type="match status" value="1"/>
</dbReference>
<feature type="domain" description="7,8-dihydro-6-hydroxymethylpterin-pyrophosphokinase" evidence="9">
    <location>
        <begin position="89"/>
        <end position="100"/>
    </location>
</feature>
<evidence type="ECO:0000259" key="9">
    <source>
        <dbReference type="PROSITE" id="PS00794"/>
    </source>
</evidence>
<evidence type="ECO:0000256" key="1">
    <source>
        <dbReference type="ARBA" id="ARBA00000198"/>
    </source>
</evidence>
<dbReference type="RefSeq" id="WP_073089090.1">
    <property type="nucleotide sequence ID" value="NZ_FQWY01000003.1"/>
</dbReference>
<dbReference type="GO" id="GO:0046654">
    <property type="term" value="P:tetrahydrofolate biosynthetic process"/>
    <property type="evidence" value="ECO:0007669"/>
    <property type="project" value="UniProtKB-UniPathway"/>
</dbReference>
<organism evidence="10 11">
    <name type="scientific">Thermosyntropha lipolytica DSM 11003</name>
    <dbReference type="NCBI Taxonomy" id="1123382"/>
    <lineage>
        <taxon>Bacteria</taxon>
        <taxon>Bacillati</taxon>
        <taxon>Bacillota</taxon>
        <taxon>Clostridia</taxon>
        <taxon>Eubacteriales</taxon>
        <taxon>Syntrophomonadaceae</taxon>
        <taxon>Thermosyntropha</taxon>
    </lineage>
</organism>
<comment type="pathway">
    <text evidence="2">Cofactor biosynthesis; tetrahydrofolate biosynthesis; 2-amino-4-hydroxy-6-hydroxymethyl-7,8-dihydropteridine diphosphate from 7,8-dihydroneopterin triphosphate: step 4/4.</text>
</comment>
<dbReference type="GO" id="GO:0005524">
    <property type="term" value="F:ATP binding"/>
    <property type="evidence" value="ECO:0007669"/>
    <property type="project" value="UniProtKB-KW"/>
</dbReference>
<sequence>MKKRVLLGIGSNLGDKKANLETAIREIGDIKGVEITGISSFYITPPWGREDQDEFLNGVVEIETDMPPLELLHRLQAVEINMGRERKEKWGPRNIDIDILLYGEEVMDLEELKVPHPYMRERLFVLVPLAEIRPDLVFPDDGAHIGEVLAKALRNGKENIRKLDNSPASAH</sequence>
<dbReference type="STRING" id="1123382.SAMN02745221_00229"/>
<dbReference type="GO" id="GO:0016301">
    <property type="term" value="F:kinase activity"/>
    <property type="evidence" value="ECO:0007669"/>
    <property type="project" value="UniProtKB-KW"/>
</dbReference>
<evidence type="ECO:0000256" key="2">
    <source>
        <dbReference type="ARBA" id="ARBA00005051"/>
    </source>
</evidence>
<dbReference type="Gene3D" id="3.30.70.560">
    <property type="entry name" value="7,8-Dihydro-6-hydroxymethylpterin-pyrophosphokinase HPPK"/>
    <property type="match status" value="1"/>
</dbReference>
<dbReference type="InterPro" id="IPR000550">
    <property type="entry name" value="Hppk"/>
</dbReference>
<dbReference type="Pfam" id="PF01288">
    <property type="entry name" value="HPPK"/>
    <property type="match status" value="1"/>
</dbReference>
<evidence type="ECO:0000313" key="11">
    <source>
        <dbReference type="Proteomes" id="UP000242329"/>
    </source>
</evidence>
<evidence type="ECO:0000256" key="7">
    <source>
        <dbReference type="ARBA" id="ARBA00022840"/>
    </source>
</evidence>